<sequence length="209" mass="23349">MKFFVSLLLIFAISFSARGFDLSLPEVEGRMVKGGYLDTLYAAYWAAGQGEAMIPILEQMLSTPKKYQKEPCAATSAYPFNVIWALAHIDSDRSLKILMKFSGGRTKNFDQAVARLAIQGFRLRRAKQSEVYGVLVRAEGKLLERPSPKARVLKFLQSGQSVKVLKPYLENQKEEGPRGGPAVFDSIELIPQGERGYLQRFGGDFTSFI</sequence>
<feature type="signal peptide" evidence="1">
    <location>
        <begin position="1"/>
        <end position="19"/>
    </location>
</feature>
<reference evidence="2 3" key="1">
    <citation type="submission" date="2019-03" db="EMBL/GenBank/DDBJ databases">
        <title>Genomic Encyclopedia of Type Strains, Phase IV (KMG-IV): sequencing the most valuable type-strain genomes for metagenomic binning, comparative biology and taxonomic classification.</title>
        <authorList>
            <person name="Goeker M."/>
        </authorList>
    </citation>
    <scope>NUCLEOTIDE SEQUENCE [LARGE SCALE GENOMIC DNA]</scope>
    <source>
        <strain evidence="2 3">LX-B</strain>
    </source>
</reference>
<gene>
    <name evidence="2" type="ORF">EDC14_102155</name>
</gene>
<dbReference type="EMBL" id="SLUN01000021">
    <property type="protein sequence ID" value="TCL63337.1"/>
    <property type="molecule type" value="Genomic_DNA"/>
</dbReference>
<keyword evidence="1" id="KW-0732">Signal</keyword>
<comment type="caution">
    <text evidence="2">The sequence shown here is derived from an EMBL/GenBank/DDBJ whole genome shotgun (WGS) entry which is preliminary data.</text>
</comment>
<evidence type="ECO:0000313" key="2">
    <source>
        <dbReference type="EMBL" id="TCL63337.1"/>
    </source>
</evidence>
<organism evidence="2 3">
    <name type="scientific">Hydrogenispora ethanolica</name>
    <dbReference type="NCBI Taxonomy" id="1082276"/>
    <lineage>
        <taxon>Bacteria</taxon>
        <taxon>Bacillati</taxon>
        <taxon>Bacillota</taxon>
        <taxon>Hydrogenispora</taxon>
    </lineage>
</organism>
<dbReference type="AlphaFoldDB" id="A0A4V2QD75"/>
<feature type="chain" id="PRO_5039165269" description="Ankyrin repeat protein" evidence="1">
    <location>
        <begin position="20"/>
        <end position="209"/>
    </location>
</feature>
<name>A0A4V2QD75_HYDET</name>
<evidence type="ECO:0008006" key="4">
    <source>
        <dbReference type="Google" id="ProtNLM"/>
    </source>
</evidence>
<keyword evidence="3" id="KW-1185">Reference proteome</keyword>
<protein>
    <recommendedName>
        <fullName evidence="4">Ankyrin repeat protein</fullName>
    </recommendedName>
</protein>
<proteinExistence type="predicted"/>
<evidence type="ECO:0000313" key="3">
    <source>
        <dbReference type="Proteomes" id="UP000295008"/>
    </source>
</evidence>
<evidence type="ECO:0000256" key="1">
    <source>
        <dbReference type="SAM" id="SignalP"/>
    </source>
</evidence>
<dbReference type="Proteomes" id="UP000295008">
    <property type="component" value="Unassembled WGS sequence"/>
</dbReference>
<accession>A0A4V2QD75</accession>